<dbReference type="PANTHER" id="PTHR11472:SF34">
    <property type="entry name" value="REGULATOR OF TELOMERE ELONGATION HELICASE 1"/>
    <property type="match status" value="1"/>
</dbReference>
<organism evidence="13 16">
    <name type="scientific">Pseudomonas delhiensis</name>
    <dbReference type="NCBI Taxonomy" id="366289"/>
    <lineage>
        <taxon>Bacteria</taxon>
        <taxon>Pseudomonadati</taxon>
        <taxon>Pseudomonadota</taxon>
        <taxon>Gammaproteobacteria</taxon>
        <taxon>Pseudomonadales</taxon>
        <taxon>Pseudomonadaceae</taxon>
        <taxon>Pseudomonas</taxon>
    </lineage>
</organism>
<feature type="domain" description="Helicase ATP-binding" evidence="12">
    <location>
        <begin position="173"/>
        <end position="430"/>
    </location>
</feature>
<evidence type="ECO:0000313" key="16">
    <source>
        <dbReference type="Proteomes" id="UP000199693"/>
    </source>
</evidence>
<name>A0A239MEC0_9PSED</name>
<evidence type="ECO:0000313" key="15">
    <source>
        <dbReference type="Proteomes" id="UP000198309"/>
    </source>
</evidence>
<evidence type="ECO:0000256" key="10">
    <source>
        <dbReference type="ARBA" id="ARBA00038058"/>
    </source>
</evidence>
<dbReference type="PROSITE" id="PS51193">
    <property type="entry name" value="HELICASE_ATP_BIND_2"/>
    <property type="match status" value="1"/>
</dbReference>
<protein>
    <submittedName>
        <fullName evidence="13">Rad3-related DNA helicase</fullName>
    </submittedName>
</protein>
<dbReference type="Proteomes" id="UP000198309">
    <property type="component" value="Unassembled WGS sequence"/>
</dbReference>
<evidence type="ECO:0000256" key="2">
    <source>
        <dbReference type="ARBA" id="ARBA00022741"/>
    </source>
</evidence>
<evidence type="ECO:0000256" key="4">
    <source>
        <dbReference type="ARBA" id="ARBA00022806"/>
    </source>
</evidence>
<dbReference type="Proteomes" id="UP000199693">
    <property type="component" value="Unassembled WGS sequence"/>
</dbReference>
<dbReference type="Gene3D" id="3.90.320.10">
    <property type="match status" value="1"/>
</dbReference>
<keyword evidence="5" id="KW-0067">ATP-binding</keyword>
<dbReference type="GO" id="GO:0005524">
    <property type="term" value="F:ATP binding"/>
    <property type="evidence" value="ECO:0007669"/>
    <property type="project" value="UniProtKB-KW"/>
</dbReference>
<dbReference type="EMBL" id="FNEC01000012">
    <property type="protein sequence ID" value="SDJ06916.1"/>
    <property type="molecule type" value="Genomic_DNA"/>
</dbReference>
<evidence type="ECO:0000313" key="13">
    <source>
        <dbReference type="EMBL" id="SDJ06916.1"/>
    </source>
</evidence>
<dbReference type="SMART" id="SM00491">
    <property type="entry name" value="HELICc2"/>
    <property type="match status" value="1"/>
</dbReference>
<dbReference type="InterPro" id="IPR027417">
    <property type="entry name" value="P-loop_NTPase"/>
</dbReference>
<dbReference type="Gene3D" id="3.40.50.300">
    <property type="entry name" value="P-loop containing nucleotide triphosphate hydrolases"/>
    <property type="match status" value="2"/>
</dbReference>
<dbReference type="GO" id="GO:0006139">
    <property type="term" value="P:nucleobase-containing compound metabolic process"/>
    <property type="evidence" value="ECO:0007669"/>
    <property type="project" value="InterPro"/>
</dbReference>
<keyword evidence="1" id="KW-0479">Metal-binding</keyword>
<evidence type="ECO:0000256" key="9">
    <source>
        <dbReference type="ARBA" id="ARBA00023235"/>
    </source>
</evidence>
<dbReference type="InterPro" id="IPR045028">
    <property type="entry name" value="DinG/Rad3-like"/>
</dbReference>
<evidence type="ECO:0000256" key="3">
    <source>
        <dbReference type="ARBA" id="ARBA00022801"/>
    </source>
</evidence>
<keyword evidence="7" id="KW-0411">Iron-sulfur</keyword>
<evidence type="ECO:0000256" key="7">
    <source>
        <dbReference type="ARBA" id="ARBA00023014"/>
    </source>
</evidence>
<reference evidence="14 15" key="2">
    <citation type="submission" date="2017-06" db="EMBL/GenBank/DDBJ databases">
        <authorList>
            <person name="Varghese N."/>
            <person name="Submissions S."/>
        </authorList>
    </citation>
    <scope>NUCLEOTIDE SEQUENCE [LARGE SCALE GENOMIC DNA]</scope>
    <source>
        <strain evidence="14 15">RLD-1</strain>
    </source>
</reference>
<evidence type="ECO:0000256" key="8">
    <source>
        <dbReference type="ARBA" id="ARBA00023125"/>
    </source>
</evidence>
<dbReference type="GO" id="GO:0003678">
    <property type="term" value="F:DNA helicase activity"/>
    <property type="evidence" value="ECO:0007669"/>
    <property type="project" value="InterPro"/>
</dbReference>
<evidence type="ECO:0000259" key="12">
    <source>
        <dbReference type="PROSITE" id="PS51193"/>
    </source>
</evidence>
<keyword evidence="6" id="KW-0408">Iron</keyword>
<evidence type="ECO:0000256" key="1">
    <source>
        <dbReference type="ARBA" id="ARBA00022723"/>
    </source>
</evidence>
<comment type="similarity">
    <text evidence="10">Belongs to the helicase family. DinG subfamily.</text>
</comment>
<evidence type="ECO:0000256" key="6">
    <source>
        <dbReference type="ARBA" id="ARBA00023004"/>
    </source>
</evidence>
<proteinExistence type="inferred from homology"/>
<dbReference type="InterPro" id="IPR014013">
    <property type="entry name" value="Helic_SF1/SF2_ATP-bd_DinG/Rad3"/>
</dbReference>
<dbReference type="SUPFAM" id="SSF52540">
    <property type="entry name" value="P-loop containing nucleoside triphosphate hydrolases"/>
    <property type="match status" value="1"/>
</dbReference>
<keyword evidence="3" id="KW-0378">Hydrolase</keyword>
<keyword evidence="9" id="KW-0413">Isomerase</keyword>
<sequence>MNYQVAVRALCEFTAKVGDLDLRFTPSPTVQEGMAGHATVVGRRGPGYLAELPLAGAYRNLVVRGRADGYDPARNCLEEIKTHRGDIARIPDNHRQLHWAQAKVYGWLLCALQGLEEIDLAVVYFNVMTQKETVFQERFSADELHAFFEEHCQRFVTWAEREMAHRAARDTALESLRFPWPQFRHGQRQLAEAVYRAARDGRHLMAQATTGIGKTLGTLFPQLKAMPGQGLDRLFFLSAKTPGRRLALEALASLRQDEPELPLRVLEHVARDKACEHPDKACHGDSCPLAKGFYDRLPAARLAALDGAWLDQARIREVAREHGICPYYLSQELSRWADVVVCDYNYYFDMSALLYALTVLNEWKVTLLVDEAHNLVERGRKMYTGELDQADFQDLRRVAPAKLKGALERVGRHWNQLHRDQELEYQVYPLAPELFILALQKAVTAITDHLSEQPDGNSLELLGFYLDAMAFCRLAEAFGEHSLFDITRRQTESGRVYSTLCLRNVIPAPFLAPRFEEAHSCTLFSATLTPAHYYRDLLGLPQDTAWIDVESPFRAEQLEVQVVRNLSTRYQHRAQSVRPICELMARQYRERPGNYLAFFSSYAYLEQVRERFVRDEPGVPVWVQARNMDESEREGFLERFRNGGRGIGFAVLGGAFGEGIDLPGDRLIGAFVATLGLPQVNTVNEEIRQRMYALFGNGGGDGYDYTYLYPGLQKVVQAAGRVIRTQQDEGVVWLIDDRFGRSEVRQLLPRWWTVRSCRLALPPPEPEAQASAPRKPAPPPTRQRPARPKPEQAQGELGFNDF</sequence>
<keyword evidence="8" id="KW-0238">DNA-binding</keyword>
<dbReference type="RefSeq" id="WP_089393508.1">
    <property type="nucleotide sequence ID" value="NZ_FNEC01000012.1"/>
</dbReference>
<dbReference type="GO" id="GO:0051536">
    <property type="term" value="F:iron-sulfur cluster binding"/>
    <property type="evidence" value="ECO:0007669"/>
    <property type="project" value="UniProtKB-KW"/>
</dbReference>
<dbReference type="EMBL" id="FZPC01000025">
    <property type="protein sequence ID" value="SNT40318.1"/>
    <property type="molecule type" value="Genomic_DNA"/>
</dbReference>
<dbReference type="GO" id="GO:0016818">
    <property type="term" value="F:hydrolase activity, acting on acid anhydrides, in phosphorus-containing anhydrides"/>
    <property type="evidence" value="ECO:0007669"/>
    <property type="project" value="InterPro"/>
</dbReference>
<evidence type="ECO:0000313" key="14">
    <source>
        <dbReference type="EMBL" id="SNT40318.1"/>
    </source>
</evidence>
<dbReference type="AlphaFoldDB" id="A0A239MEC0"/>
<keyword evidence="2" id="KW-0547">Nucleotide-binding</keyword>
<dbReference type="GO" id="GO:0003677">
    <property type="term" value="F:DNA binding"/>
    <property type="evidence" value="ECO:0007669"/>
    <property type="project" value="UniProtKB-KW"/>
</dbReference>
<keyword evidence="15" id="KW-1185">Reference proteome</keyword>
<reference evidence="13 16" key="1">
    <citation type="submission" date="2016-10" db="EMBL/GenBank/DDBJ databases">
        <authorList>
            <person name="de Groot N.N."/>
        </authorList>
    </citation>
    <scope>NUCLEOTIDE SEQUENCE [LARGE SCALE GENOMIC DNA]</scope>
    <source>
        <strain evidence="13 16">CCM 7361</strain>
    </source>
</reference>
<dbReference type="InterPro" id="IPR011604">
    <property type="entry name" value="PDDEXK-like_dom_sf"/>
</dbReference>
<evidence type="ECO:0000256" key="5">
    <source>
        <dbReference type="ARBA" id="ARBA00022840"/>
    </source>
</evidence>
<dbReference type="InterPro" id="IPR006555">
    <property type="entry name" value="ATP-dep_Helicase_C"/>
</dbReference>
<dbReference type="Pfam" id="PF06733">
    <property type="entry name" value="DEAD_2"/>
    <property type="match status" value="1"/>
</dbReference>
<gene>
    <name evidence="13" type="ORF">SAMN05216189_101258</name>
    <name evidence="14" type="ORF">SAMN06295949_12558</name>
</gene>
<evidence type="ECO:0000256" key="11">
    <source>
        <dbReference type="SAM" id="MobiDB-lite"/>
    </source>
</evidence>
<keyword evidence="4 13" id="KW-0347">Helicase</keyword>
<dbReference type="PANTHER" id="PTHR11472">
    <property type="entry name" value="DNA REPAIR DEAD HELICASE RAD3/XP-D SUBFAMILY MEMBER"/>
    <property type="match status" value="1"/>
</dbReference>
<accession>A0A239MEC0</accession>
<dbReference type="GO" id="GO:0046872">
    <property type="term" value="F:metal ion binding"/>
    <property type="evidence" value="ECO:0007669"/>
    <property type="project" value="UniProtKB-KW"/>
</dbReference>
<dbReference type="Pfam" id="PF13307">
    <property type="entry name" value="Helicase_C_2"/>
    <property type="match status" value="1"/>
</dbReference>
<dbReference type="InterPro" id="IPR010614">
    <property type="entry name" value="RAD3-like_helicase_DEAD"/>
</dbReference>
<feature type="region of interest" description="Disordered" evidence="11">
    <location>
        <begin position="762"/>
        <end position="802"/>
    </location>
</feature>